<keyword evidence="7 14" id="KW-0747">Spliceosome</keyword>
<comment type="subcellular location">
    <subcellularLocation>
        <location evidence="1 14">Nucleus</location>
    </subcellularLocation>
</comment>
<dbReference type="PROSITE" id="PS51698">
    <property type="entry name" value="U_BOX"/>
    <property type="match status" value="1"/>
</dbReference>
<dbReference type="SUPFAM" id="SSF50998">
    <property type="entry name" value="Quinoprotein alcohol dehydrogenase-like"/>
    <property type="match status" value="1"/>
</dbReference>
<dbReference type="GO" id="GO:0000974">
    <property type="term" value="C:Prp19 complex"/>
    <property type="evidence" value="ECO:0007669"/>
    <property type="project" value="UniProtKB-UniRule"/>
</dbReference>
<comment type="pathway">
    <text evidence="2 14">Protein modification; protein ubiquitination.</text>
</comment>
<keyword evidence="6 14" id="KW-0808">Transferase</keyword>
<evidence type="ECO:0000256" key="2">
    <source>
        <dbReference type="ARBA" id="ARBA00004906"/>
    </source>
</evidence>
<accession>A0A1X7RCI3</accession>
<dbReference type="OrthoDB" id="687049at2759"/>
<evidence type="ECO:0000256" key="8">
    <source>
        <dbReference type="ARBA" id="ARBA00022737"/>
    </source>
</evidence>
<keyword evidence="12 14" id="KW-0234">DNA repair</keyword>
<dbReference type="PANTHER" id="PTHR43995:SF1">
    <property type="entry name" value="PRE-MRNA-PROCESSING FACTOR 19"/>
    <property type="match status" value="1"/>
</dbReference>
<dbReference type="FunFam" id="3.30.40.10:FF:000027">
    <property type="entry name" value="Pre-mRNA-processing factor 19, putative"/>
    <property type="match status" value="1"/>
</dbReference>
<comment type="function">
    <text evidence="14">Ubiquitin-protein ligase which is mainly involved pre-mRNA splicing and DNA repair. Required for pre-mRNA splicing as component of the spliceosome.</text>
</comment>
<name>A0A1X7RCI3_9SACH</name>
<organism evidence="16 17">
    <name type="scientific">Maudiozyma saulgeensis</name>
    <dbReference type="NCBI Taxonomy" id="1789683"/>
    <lineage>
        <taxon>Eukaryota</taxon>
        <taxon>Fungi</taxon>
        <taxon>Dikarya</taxon>
        <taxon>Ascomycota</taxon>
        <taxon>Saccharomycotina</taxon>
        <taxon>Saccharomycetes</taxon>
        <taxon>Saccharomycetales</taxon>
        <taxon>Saccharomycetaceae</taxon>
        <taxon>Maudiozyma</taxon>
    </lineage>
</organism>
<dbReference type="GO" id="GO:0071006">
    <property type="term" value="C:U2-type catalytic step 1 spliceosome"/>
    <property type="evidence" value="ECO:0007669"/>
    <property type="project" value="TreeGrafter"/>
</dbReference>
<dbReference type="STRING" id="1789683.A0A1X7RCI3"/>
<dbReference type="InterPro" id="IPR011047">
    <property type="entry name" value="Quinoprotein_ADH-like_sf"/>
</dbReference>
<keyword evidence="9 14" id="KW-0227">DNA damage</keyword>
<dbReference type="InterPro" id="IPR055340">
    <property type="entry name" value="RING-Ubox_PRP19"/>
</dbReference>
<dbReference type="InterPro" id="IPR013083">
    <property type="entry name" value="Znf_RING/FYVE/PHD"/>
</dbReference>
<evidence type="ECO:0000256" key="5">
    <source>
        <dbReference type="ARBA" id="ARBA00022664"/>
    </source>
</evidence>
<keyword evidence="4" id="KW-0853">WD repeat</keyword>
<evidence type="ECO:0000256" key="3">
    <source>
        <dbReference type="ARBA" id="ARBA00006388"/>
    </source>
</evidence>
<dbReference type="CDD" id="cd16656">
    <property type="entry name" value="RING-Ubox_PRP19"/>
    <property type="match status" value="1"/>
</dbReference>
<comment type="catalytic activity">
    <reaction evidence="14">
        <text>S-ubiquitinyl-[E2 ubiquitin-conjugating enzyme]-L-cysteine + [acceptor protein]-L-lysine = [E2 ubiquitin-conjugating enzyme]-L-cysteine + N(6)-ubiquitinyl-[acceptor protein]-L-lysine.</text>
        <dbReference type="EC" id="2.3.2.27"/>
    </reaction>
</comment>
<dbReference type="GO" id="GO:0000398">
    <property type="term" value="P:mRNA splicing, via spliceosome"/>
    <property type="evidence" value="ECO:0007669"/>
    <property type="project" value="InterPro"/>
</dbReference>
<dbReference type="GO" id="GO:0006281">
    <property type="term" value="P:DNA repair"/>
    <property type="evidence" value="ECO:0007669"/>
    <property type="project" value="UniProtKB-KW"/>
</dbReference>
<dbReference type="EC" id="2.3.2.27" evidence="14"/>
<dbReference type="UniPathway" id="UPA00143"/>
<evidence type="ECO:0000256" key="9">
    <source>
        <dbReference type="ARBA" id="ARBA00022763"/>
    </source>
</evidence>
<dbReference type="Gene3D" id="2.130.10.10">
    <property type="entry name" value="YVTN repeat-like/Quinoprotein amine dehydrogenase"/>
    <property type="match status" value="1"/>
</dbReference>
<feature type="domain" description="U-box" evidence="15">
    <location>
        <begin position="1"/>
        <end position="73"/>
    </location>
</feature>
<dbReference type="InterPro" id="IPR013915">
    <property type="entry name" value="Prp19_cc"/>
</dbReference>
<evidence type="ECO:0000256" key="10">
    <source>
        <dbReference type="ARBA" id="ARBA00022786"/>
    </source>
</evidence>
<gene>
    <name evidence="16" type="ORF">KASA_0C00209G</name>
</gene>
<evidence type="ECO:0000256" key="6">
    <source>
        <dbReference type="ARBA" id="ARBA00022679"/>
    </source>
</evidence>
<proteinExistence type="inferred from homology"/>
<evidence type="ECO:0000256" key="11">
    <source>
        <dbReference type="ARBA" id="ARBA00023187"/>
    </source>
</evidence>
<keyword evidence="5 14" id="KW-0507">mRNA processing</keyword>
<comment type="subunit">
    <text evidence="14">Homotetramer.</text>
</comment>
<dbReference type="Proteomes" id="UP000196158">
    <property type="component" value="Unassembled WGS sequence"/>
</dbReference>
<dbReference type="InterPro" id="IPR015943">
    <property type="entry name" value="WD40/YVTN_repeat-like_dom_sf"/>
</dbReference>
<dbReference type="Pfam" id="PF08606">
    <property type="entry name" value="Prp19"/>
    <property type="match status" value="1"/>
</dbReference>
<keyword evidence="8" id="KW-0677">Repeat</keyword>
<dbReference type="InterPro" id="IPR003613">
    <property type="entry name" value="Ubox_domain"/>
</dbReference>
<keyword evidence="11 14" id="KW-0508">mRNA splicing</keyword>
<evidence type="ECO:0000313" key="16">
    <source>
        <dbReference type="EMBL" id="SMN22946.1"/>
    </source>
</evidence>
<dbReference type="SUPFAM" id="SSF57850">
    <property type="entry name" value="RING/U-box"/>
    <property type="match status" value="1"/>
</dbReference>
<evidence type="ECO:0000256" key="4">
    <source>
        <dbReference type="ARBA" id="ARBA00022574"/>
    </source>
</evidence>
<comment type="similarity">
    <text evidence="3 14">Belongs to the WD repeat PRP19 family.</text>
</comment>
<evidence type="ECO:0000259" key="15">
    <source>
        <dbReference type="PROSITE" id="PS51698"/>
    </source>
</evidence>
<dbReference type="Gene3D" id="3.30.40.10">
    <property type="entry name" value="Zinc/RING finger domain, C3HC4 (zinc finger)"/>
    <property type="match status" value="1"/>
</dbReference>
<sequence>MFCAISGKPPRVAAISPSSKCVFEKSLLEQYVKEHGTDPVSNEPLTIDQIITVAQSPLQHSFSDSLNSATLNSNYSIPSLLSTLQNEWDALMLENFSLRKQLDQITKEFSAALFERDAAKLVAARLLQEKNVALDDIKTVVSNYVAASKDDDRHENNTSIKDLNSESLSSMVSESRDFVKETKKHTPMELVLPEGDKTFTANPSSETLATGMICFPRITYIEDKKYIPRILQNPPSLSIIEDSLSNQKKYDIPDSWTVGNETLPGMLCLTNDENIVIVLTNDNKFTVYDLEKQKVLNSADFEVKDVIYMYCHERVMKNHVLIVKKDGSVVYINYKNNSKFEDSITTVLSGNPHISYKYAQLHKDGLLLALGDALTVSLINLSSPFDQPILFKCNQEIPTEGDITKVFFPRNGYWMMVQSQAEIFTFDLRKDDHSVMATPPIKFSHQDLLKWDIDLSGKILAISESEQSKQTIHYYFYLKAKKQWTHHSTHKVEQSSVPEPDKFVVLRKNNENNNIVLYQTSDGVSETVSMNV</sequence>
<dbReference type="GO" id="GO:0070534">
    <property type="term" value="P:protein K63-linked ubiquitination"/>
    <property type="evidence" value="ECO:0007669"/>
    <property type="project" value="UniProtKB-UniRule"/>
</dbReference>
<keyword evidence="10 14" id="KW-0833">Ubl conjugation pathway</keyword>
<protein>
    <recommendedName>
        <fullName evidence="14">Pre-mRNA-processing factor 19</fullName>
        <ecNumber evidence="14">2.3.2.27</ecNumber>
    </recommendedName>
</protein>
<evidence type="ECO:0000256" key="13">
    <source>
        <dbReference type="ARBA" id="ARBA00023242"/>
    </source>
</evidence>
<evidence type="ECO:0000256" key="1">
    <source>
        <dbReference type="ARBA" id="ARBA00004123"/>
    </source>
</evidence>
<dbReference type="GO" id="GO:0005737">
    <property type="term" value="C:cytoplasm"/>
    <property type="evidence" value="ECO:0007669"/>
    <property type="project" value="TreeGrafter"/>
</dbReference>
<keyword evidence="13 14" id="KW-0539">Nucleus</keyword>
<evidence type="ECO:0000313" key="17">
    <source>
        <dbReference type="Proteomes" id="UP000196158"/>
    </source>
</evidence>
<evidence type="ECO:0000256" key="12">
    <source>
        <dbReference type="ARBA" id="ARBA00023204"/>
    </source>
</evidence>
<reference evidence="16 17" key="1">
    <citation type="submission" date="2017-04" db="EMBL/GenBank/DDBJ databases">
        <authorList>
            <person name="Afonso C.L."/>
            <person name="Miller P.J."/>
            <person name="Scott M.A."/>
            <person name="Spackman E."/>
            <person name="Goraichik I."/>
            <person name="Dimitrov K.M."/>
            <person name="Suarez D.L."/>
            <person name="Swayne D.E."/>
        </authorList>
    </citation>
    <scope>NUCLEOTIDE SEQUENCE [LARGE SCALE GENOMIC DNA]</scope>
</reference>
<keyword evidence="17" id="KW-1185">Reference proteome</keyword>
<evidence type="ECO:0000256" key="14">
    <source>
        <dbReference type="RuleBase" id="RU367101"/>
    </source>
</evidence>
<dbReference type="InterPro" id="IPR038959">
    <property type="entry name" value="Prp19"/>
</dbReference>
<dbReference type="AlphaFoldDB" id="A0A1X7RCI3"/>
<evidence type="ECO:0000256" key="7">
    <source>
        <dbReference type="ARBA" id="ARBA00022728"/>
    </source>
</evidence>
<dbReference type="PANTHER" id="PTHR43995">
    <property type="entry name" value="PRE-MRNA-PROCESSING FACTOR 19"/>
    <property type="match status" value="1"/>
</dbReference>
<dbReference type="SMART" id="SM00504">
    <property type="entry name" value="Ubox"/>
    <property type="match status" value="1"/>
</dbReference>
<dbReference type="EMBL" id="FXLY01000016">
    <property type="protein sequence ID" value="SMN22946.1"/>
    <property type="molecule type" value="Genomic_DNA"/>
</dbReference>
<dbReference type="GO" id="GO:0061630">
    <property type="term" value="F:ubiquitin protein ligase activity"/>
    <property type="evidence" value="ECO:0007669"/>
    <property type="project" value="UniProtKB-UniRule"/>
</dbReference>